<feature type="domain" description="PurM-like N-terminal" evidence="2">
    <location>
        <begin position="42"/>
        <end position="153"/>
    </location>
</feature>
<proteinExistence type="inferred from homology"/>
<dbReference type="EC" id="2.7.4.16" evidence="1"/>
<keyword evidence="1" id="KW-0808">Transferase</keyword>
<keyword evidence="1" id="KW-0784">Thiamine biosynthesis</keyword>
<keyword evidence="1" id="KW-0479">Metal-binding</keyword>
<comment type="similarity">
    <text evidence="1">Belongs to the thiamine-monophosphate kinase family.</text>
</comment>
<evidence type="ECO:0000259" key="2">
    <source>
        <dbReference type="Pfam" id="PF00586"/>
    </source>
</evidence>
<dbReference type="InterPro" id="IPR016188">
    <property type="entry name" value="PurM-like_N"/>
</dbReference>
<dbReference type="GO" id="GO:0000287">
    <property type="term" value="F:magnesium ion binding"/>
    <property type="evidence" value="ECO:0007669"/>
    <property type="project" value="UniProtKB-UniRule"/>
</dbReference>
<feature type="binding site" evidence="1">
    <location>
        <position position="162"/>
    </location>
    <ligand>
        <name>ATP</name>
        <dbReference type="ChEBI" id="CHEBI:30616"/>
    </ligand>
</feature>
<feature type="binding site" evidence="1">
    <location>
        <position position="60"/>
    </location>
    <ligand>
        <name>Mg(2+)</name>
        <dbReference type="ChEBI" id="CHEBI:18420"/>
        <label>1</label>
    </ligand>
</feature>
<name>A0A2A9D173_9MICO</name>
<comment type="catalytic activity">
    <reaction evidence="1">
        <text>thiamine phosphate + ATP = thiamine diphosphate + ADP</text>
        <dbReference type="Rhea" id="RHEA:15913"/>
        <dbReference type="ChEBI" id="CHEBI:30616"/>
        <dbReference type="ChEBI" id="CHEBI:37575"/>
        <dbReference type="ChEBI" id="CHEBI:58937"/>
        <dbReference type="ChEBI" id="CHEBI:456216"/>
        <dbReference type="EC" id="2.7.4.16"/>
    </reaction>
</comment>
<keyword evidence="1 4" id="KW-0418">Kinase</keyword>
<comment type="caution">
    <text evidence="1">Lacks conserved residue(s) required for the propagation of feature annotation.</text>
</comment>
<dbReference type="UniPathway" id="UPA00060">
    <property type="reaction ID" value="UER00142"/>
</dbReference>
<evidence type="ECO:0000256" key="1">
    <source>
        <dbReference type="HAMAP-Rule" id="MF_02128"/>
    </source>
</evidence>
<dbReference type="InterPro" id="IPR036676">
    <property type="entry name" value="PurM-like_C_sf"/>
</dbReference>
<dbReference type="Gene3D" id="3.30.1330.10">
    <property type="entry name" value="PurM-like, N-terminal domain"/>
    <property type="match status" value="1"/>
</dbReference>
<keyword evidence="1" id="KW-0460">Magnesium</keyword>
<feature type="binding site" evidence="1">
    <location>
        <position position="329"/>
    </location>
    <ligand>
        <name>substrate</name>
    </ligand>
</feature>
<evidence type="ECO:0000313" key="4">
    <source>
        <dbReference type="EMBL" id="PFG20141.1"/>
    </source>
</evidence>
<feature type="binding site" evidence="1">
    <location>
        <position position="58"/>
    </location>
    <ligand>
        <name>Mg(2+)</name>
        <dbReference type="ChEBI" id="CHEBI:18420"/>
        <label>4</label>
    </ligand>
</feature>
<comment type="function">
    <text evidence="1">Catalyzes the ATP-dependent phosphorylation of thiamine-monophosphate (TMP) to form thiamine-pyrophosphate (TPP), the active form of vitamin B1.</text>
</comment>
<sequence>MAQGAAYAGRVPLTVAELDETELIARFAPRLPRGVRTPVGTGDDAAVLRFDRGDAVVTTDVLVEDHHFRRRWSSGADVGWRAAMQNLADVAAMGAVPRSLVVSLVMPPDLPVDWVIDLADGLAQACAPHEVGVVGGDLSAGPSVMVSVTALGELDGVAPVLRSGARAGDQVACAGTLGRAAAGFALLELADSGVVLPDSVKGLVGAFRRPTPPLGAGVDAARSGATAMLDLSDGLLRDAGRVARASGVGIELSSRLLGPEAEALQEAAEIAGIAEMDWVLGGGEDHGLLATFPASAALPAEFRRIGRVRDAVGHAVTIDGEPPSVRVGWDHFSG</sequence>
<dbReference type="GO" id="GO:0005524">
    <property type="term" value="F:ATP binding"/>
    <property type="evidence" value="ECO:0007669"/>
    <property type="project" value="UniProtKB-UniRule"/>
</dbReference>
<dbReference type="CDD" id="cd02194">
    <property type="entry name" value="ThiL"/>
    <property type="match status" value="1"/>
</dbReference>
<feature type="binding site" evidence="1">
    <location>
        <position position="89"/>
    </location>
    <ligand>
        <name>Mg(2+)</name>
        <dbReference type="ChEBI" id="CHEBI:18420"/>
        <label>3</label>
    </ligand>
</feature>
<keyword evidence="5" id="KW-1185">Reference proteome</keyword>
<dbReference type="PIRSF" id="PIRSF005303">
    <property type="entry name" value="Thiam_monoph_kin"/>
    <property type="match status" value="1"/>
</dbReference>
<comment type="miscellaneous">
    <text evidence="1">Reaction mechanism of ThiL seems to utilize a direct, inline transfer of the gamma-phosphate of ATP to TMP rather than a phosphorylated enzyme intermediate.</text>
</comment>
<keyword evidence="1" id="KW-0067">ATP-binding</keyword>
<feature type="binding site" evidence="1">
    <location>
        <position position="137"/>
    </location>
    <ligand>
        <name>Mg(2+)</name>
        <dbReference type="ChEBI" id="CHEBI:18420"/>
        <label>1</label>
    </ligand>
</feature>
<dbReference type="InterPro" id="IPR036921">
    <property type="entry name" value="PurM-like_N_sf"/>
</dbReference>
<feature type="binding site" evidence="1">
    <location>
        <position position="44"/>
    </location>
    <ligand>
        <name>Mg(2+)</name>
        <dbReference type="ChEBI" id="CHEBI:18420"/>
        <label>4</label>
    </ligand>
</feature>
<evidence type="ECO:0000259" key="3">
    <source>
        <dbReference type="Pfam" id="PF02769"/>
    </source>
</evidence>
<dbReference type="GO" id="GO:0009229">
    <property type="term" value="P:thiamine diphosphate biosynthetic process"/>
    <property type="evidence" value="ECO:0007669"/>
    <property type="project" value="UniProtKB-UniRule"/>
</dbReference>
<dbReference type="EMBL" id="PDJD01000001">
    <property type="protein sequence ID" value="PFG20141.1"/>
    <property type="molecule type" value="Genomic_DNA"/>
</dbReference>
<feature type="binding site" evidence="1">
    <location>
        <position position="233"/>
    </location>
    <ligand>
        <name>Mg(2+)</name>
        <dbReference type="ChEBI" id="CHEBI:18420"/>
        <label>5</label>
    </ligand>
</feature>
<dbReference type="HAMAP" id="MF_02128">
    <property type="entry name" value="TMP_kinase"/>
    <property type="match status" value="1"/>
</dbReference>
<evidence type="ECO:0000313" key="5">
    <source>
        <dbReference type="Proteomes" id="UP000224915"/>
    </source>
</evidence>
<protein>
    <recommendedName>
        <fullName evidence="1">Thiamine-monophosphate kinase</fullName>
        <shortName evidence="1">TMP kinase</shortName>
        <shortName evidence="1">Thiamine-phosphate kinase</shortName>
        <ecNumber evidence="1">2.7.4.16</ecNumber>
    </recommendedName>
</protein>
<feature type="domain" description="PurM-like C-terminal" evidence="3">
    <location>
        <begin position="166"/>
        <end position="277"/>
    </location>
</feature>
<feature type="binding site" evidence="1">
    <location>
        <position position="232"/>
    </location>
    <ligand>
        <name>ATP</name>
        <dbReference type="ChEBI" id="CHEBI:30616"/>
    </ligand>
</feature>
<dbReference type="Pfam" id="PF02769">
    <property type="entry name" value="AIRS_C"/>
    <property type="match status" value="1"/>
</dbReference>
<feature type="binding site" evidence="1">
    <location>
        <position position="59"/>
    </location>
    <ligand>
        <name>Mg(2+)</name>
        <dbReference type="ChEBI" id="CHEBI:18420"/>
        <label>1</label>
    </ligand>
</feature>
<dbReference type="PANTHER" id="PTHR30270:SF0">
    <property type="entry name" value="THIAMINE-MONOPHOSPHATE KINASE"/>
    <property type="match status" value="1"/>
</dbReference>
<dbReference type="PANTHER" id="PTHR30270">
    <property type="entry name" value="THIAMINE-MONOPHOSPHATE KINASE"/>
    <property type="match status" value="1"/>
</dbReference>
<dbReference type="InterPro" id="IPR010918">
    <property type="entry name" value="PurM-like_C_dom"/>
</dbReference>
<dbReference type="Proteomes" id="UP000224915">
    <property type="component" value="Unassembled WGS sequence"/>
</dbReference>
<feature type="binding site" evidence="1">
    <location>
        <begin position="136"/>
        <end position="137"/>
    </location>
    <ligand>
        <name>ATP</name>
        <dbReference type="ChEBI" id="CHEBI:30616"/>
    </ligand>
</feature>
<dbReference type="NCBIfam" id="TIGR01379">
    <property type="entry name" value="thiL"/>
    <property type="match status" value="1"/>
</dbReference>
<dbReference type="AlphaFoldDB" id="A0A2A9D173"/>
<feature type="binding site" evidence="1">
    <location>
        <position position="67"/>
    </location>
    <ligand>
        <name>substrate</name>
    </ligand>
</feature>
<gene>
    <name evidence="1" type="primary">thiL</name>
    <name evidence="4" type="ORF">ATL40_1728</name>
</gene>
<feature type="binding site" evidence="1">
    <location>
        <position position="284"/>
    </location>
    <ligand>
        <name>substrate</name>
    </ligand>
</feature>
<dbReference type="GO" id="GO:0009030">
    <property type="term" value="F:thiamine-phosphate kinase activity"/>
    <property type="evidence" value="ECO:0007669"/>
    <property type="project" value="UniProtKB-UniRule"/>
</dbReference>
<reference evidence="4 5" key="1">
    <citation type="submission" date="2017-10" db="EMBL/GenBank/DDBJ databases">
        <title>Sequencing the genomes of 1000 actinobacteria strains.</title>
        <authorList>
            <person name="Klenk H.-P."/>
        </authorList>
    </citation>
    <scope>NUCLEOTIDE SEQUENCE [LARGE SCALE GENOMIC DNA]</scope>
    <source>
        <strain evidence="4 5">DSM 21801</strain>
    </source>
</reference>
<keyword evidence="1" id="KW-0547">Nucleotide-binding</keyword>
<organism evidence="4 5">
    <name type="scientific">Serinibacter salmoneus</name>
    <dbReference type="NCBI Taxonomy" id="556530"/>
    <lineage>
        <taxon>Bacteria</taxon>
        <taxon>Bacillati</taxon>
        <taxon>Actinomycetota</taxon>
        <taxon>Actinomycetes</taxon>
        <taxon>Micrococcales</taxon>
        <taxon>Beutenbergiaceae</taxon>
        <taxon>Serinibacter</taxon>
    </lineage>
</organism>
<dbReference type="GO" id="GO:0009228">
    <property type="term" value="P:thiamine biosynthetic process"/>
    <property type="evidence" value="ECO:0007669"/>
    <property type="project" value="UniProtKB-KW"/>
</dbReference>
<feature type="binding site" evidence="1">
    <location>
        <position position="60"/>
    </location>
    <ligand>
        <name>Mg(2+)</name>
        <dbReference type="ChEBI" id="CHEBI:18420"/>
        <label>2</label>
    </ligand>
</feature>
<feature type="binding site" evidence="1">
    <location>
        <position position="230"/>
    </location>
    <ligand>
        <name>Mg(2+)</name>
        <dbReference type="ChEBI" id="CHEBI:18420"/>
        <label>3</label>
    </ligand>
</feature>
<dbReference type="SUPFAM" id="SSF55326">
    <property type="entry name" value="PurM N-terminal domain-like"/>
    <property type="match status" value="1"/>
</dbReference>
<feature type="binding site" evidence="1">
    <location>
        <position position="89"/>
    </location>
    <ligand>
        <name>Mg(2+)</name>
        <dbReference type="ChEBI" id="CHEBI:18420"/>
        <label>4</label>
    </ligand>
</feature>
<feature type="binding site" evidence="1">
    <location>
        <position position="44"/>
    </location>
    <ligand>
        <name>Mg(2+)</name>
        <dbReference type="ChEBI" id="CHEBI:18420"/>
        <label>3</label>
    </ligand>
</feature>
<comment type="pathway">
    <text evidence="1">Cofactor biosynthesis; thiamine diphosphate biosynthesis; thiamine diphosphate from thiamine phosphate: step 1/1.</text>
</comment>
<dbReference type="NCBIfam" id="NF004351">
    <property type="entry name" value="PRK05731.1-4"/>
    <property type="match status" value="1"/>
</dbReference>
<dbReference type="InterPro" id="IPR006283">
    <property type="entry name" value="ThiL-like"/>
</dbReference>
<comment type="caution">
    <text evidence="4">The sequence shown here is derived from an EMBL/GenBank/DDBJ whole genome shotgun (WGS) entry which is preliminary data.</text>
</comment>
<accession>A0A2A9D173</accession>
<dbReference type="Pfam" id="PF00586">
    <property type="entry name" value="AIRS"/>
    <property type="match status" value="1"/>
</dbReference>
<dbReference type="SUPFAM" id="SSF56042">
    <property type="entry name" value="PurM C-terminal domain-like"/>
    <property type="match status" value="1"/>
</dbReference>
<dbReference type="Gene3D" id="3.90.650.10">
    <property type="entry name" value="PurM-like C-terminal domain"/>
    <property type="match status" value="1"/>
</dbReference>
<feature type="binding site" evidence="1">
    <location>
        <position position="89"/>
    </location>
    <ligand>
        <name>Mg(2+)</name>
        <dbReference type="ChEBI" id="CHEBI:18420"/>
        <label>2</label>
    </ligand>
</feature>